<feature type="compositionally biased region" description="Low complexity" evidence="1">
    <location>
        <begin position="136"/>
        <end position="145"/>
    </location>
</feature>
<reference evidence="2 3" key="1">
    <citation type="submission" date="2018-09" db="EMBL/GenBank/DDBJ databases">
        <title>Comparative genomics of Leucobacter spp.</title>
        <authorList>
            <person name="Reis A.C."/>
            <person name="Kolvenbach B.A."/>
            <person name="Corvini P.F.X."/>
            <person name="Nunes O.C."/>
        </authorList>
    </citation>
    <scope>NUCLEOTIDE SEQUENCE [LARGE SCALE GENOMIC DNA]</scope>
    <source>
        <strain evidence="2 3">L-1</strain>
    </source>
</reference>
<comment type="caution">
    <text evidence="2">The sequence shown here is derived from an EMBL/GenBank/DDBJ whole genome shotgun (WGS) entry which is preliminary data.</text>
</comment>
<evidence type="ECO:0000313" key="3">
    <source>
        <dbReference type="Proteomes" id="UP001646141"/>
    </source>
</evidence>
<gene>
    <name evidence="2" type="ORF">D3226_10395</name>
</gene>
<dbReference type="RefSeq" id="WP_202382462.1">
    <property type="nucleotide sequence ID" value="NZ_BAAAMA010000001.1"/>
</dbReference>
<proteinExistence type="predicted"/>
<evidence type="ECO:0000313" key="2">
    <source>
        <dbReference type="EMBL" id="MBL3690367.1"/>
    </source>
</evidence>
<dbReference type="EMBL" id="QYAD01000003">
    <property type="protein sequence ID" value="MBL3690367.1"/>
    <property type="molecule type" value="Genomic_DNA"/>
</dbReference>
<name>A0ABS1SQC5_9MICO</name>
<accession>A0ABS1SQC5</accession>
<keyword evidence="3" id="KW-1185">Reference proteome</keyword>
<protein>
    <submittedName>
        <fullName evidence="2">Uncharacterized protein</fullName>
    </submittedName>
</protein>
<dbReference type="Proteomes" id="UP001646141">
    <property type="component" value="Unassembled WGS sequence"/>
</dbReference>
<organism evidence="2 3">
    <name type="scientific">Leucobacter chromiireducens subsp. chromiireducens</name>
    <dbReference type="NCBI Taxonomy" id="660067"/>
    <lineage>
        <taxon>Bacteria</taxon>
        <taxon>Bacillati</taxon>
        <taxon>Actinomycetota</taxon>
        <taxon>Actinomycetes</taxon>
        <taxon>Micrococcales</taxon>
        <taxon>Microbacteriaceae</taxon>
        <taxon>Leucobacter</taxon>
    </lineage>
</organism>
<sequence>MKLDDAERSEILLSKLIPWVPELVRSYMLKPQIVVPCWYLHEEMIHEVLALYQYREQQQFNLELGPPASAPIDFQYQLGLWKHRMTELTANAGCTQADHHRPTVQAWADVERPESATWSVTAEEFAMELAADFAMSEAADSSSSEPPTVRNGAEQ</sequence>
<evidence type="ECO:0000256" key="1">
    <source>
        <dbReference type="SAM" id="MobiDB-lite"/>
    </source>
</evidence>
<feature type="region of interest" description="Disordered" evidence="1">
    <location>
        <begin position="136"/>
        <end position="155"/>
    </location>
</feature>